<accession>A0ABP6SQZ5</accession>
<organism evidence="5 6">
    <name type="scientific">Cryptosporangium minutisporangium</name>
    <dbReference type="NCBI Taxonomy" id="113569"/>
    <lineage>
        <taxon>Bacteria</taxon>
        <taxon>Bacillati</taxon>
        <taxon>Actinomycetota</taxon>
        <taxon>Actinomycetes</taxon>
        <taxon>Cryptosporangiales</taxon>
        <taxon>Cryptosporangiaceae</taxon>
        <taxon>Cryptosporangium</taxon>
    </lineage>
</organism>
<evidence type="ECO:0000313" key="5">
    <source>
        <dbReference type="EMBL" id="GAA3382670.1"/>
    </source>
</evidence>
<dbReference type="PANTHER" id="PTHR43130">
    <property type="entry name" value="ARAC-FAMILY TRANSCRIPTIONAL REGULATOR"/>
    <property type="match status" value="1"/>
</dbReference>
<evidence type="ECO:0000256" key="1">
    <source>
        <dbReference type="ARBA" id="ARBA00023015"/>
    </source>
</evidence>
<dbReference type="EMBL" id="BAAAYN010000003">
    <property type="protein sequence ID" value="GAA3382670.1"/>
    <property type="molecule type" value="Genomic_DNA"/>
</dbReference>
<dbReference type="InterPro" id="IPR018062">
    <property type="entry name" value="HTH_AraC-typ_CS"/>
</dbReference>
<dbReference type="InterPro" id="IPR018060">
    <property type="entry name" value="HTH_AraC"/>
</dbReference>
<dbReference type="InterPro" id="IPR052158">
    <property type="entry name" value="INH-QAR"/>
</dbReference>
<dbReference type="SUPFAM" id="SSF52317">
    <property type="entry name" value="Class I glutamine amidotransferase-like"/>
    <property type="match status" value="1"/>
</dbReference>
<reference evidence="6" key="1">
    <citation type="journal article" date="2019" name="Int. J. Syst. Evol. Microbiol.">
        <title>The Global Catalogue of Microorganisms (GCM) 10K type strain sequencing project: providing services to taxonomists for standard genome sequencing and annotation.</title>
        <authorList>
            <consortium name="The Broad Institute Genomics Platform"/>
            <consortium name="The Broad Institute Genome Sequencing Center for Infectious Disease"/>
            <person name="Wu L."/>
            <person name="Ma J."/>
        </authorList>
    </citation>
    <scope>NUCLEOTIDE SEQUENCE [LARGE SCALE GENOMIC DNA]</scope>
    <source>
        <strain evidence="6">JCM 9458</strain>
    </source>
</reference>
<dbReference type="Pfam" id="PF01965">
    <property type="entry name" value="DJ-1_PfpI"/>
    <property type="match status" value="1"/>
</dbReference>
<dbReference type="Gene3D" id="1.10.10.60">
    <property type="entry name" value="Homeodomain-like"/>
    <property type="match status" value="1"/>
</dbReference>
<protein>
    <recommendedName>
        <fullName evidence="4">HTH araC/xylS-type domain-containing protein</fullName>
    </recommendedName>
</protein>
<dbReference type="SMART" id="SM00342">
    <property type="entry name" value="HTH_ARAC"/>
    <property type="match status" value="1"/>
</dbReference>
<proteinExistence type="predicted"/>
<keyword evidence="2" id="KW-0238">DNA-binding</keyword>
<dbReference type="PANTHER" id="PTHR43130:SF3">
    <property type="entry name" value="HTH-TYPE TRANSCRIPTIONAL REGULATOR RV1931C"/>
    <property type="match status" value="1"/>
</dbReference>
<keyword evidence="6" id="KW-1185">Reference proteome</keyword>
<keyword evidence="3" id="KW-0804">Transcription</keyword>
<dbReference type="Pfam" id="PF12833">
    <property type="entry name" value="HTH_18"/>
    <property type="match status" value="1"/>
</dbReference>
<evidence type="ECO:0000256" key="2">
    <source>
        <dbReference type="ARBA" id="ARBA00023125"/>
    </source>
</evidence>
<gene>
    <name evidence="5" type="ORF">GCM10020369_05490</name>
</gene>
<dbReference type="InterPro" id="IPR009057">
    <property type="entry name" value="Homeodomain-like_sf"/>
</dbReference>
<dbReference type="PROSITE" id="PS00041">
    <property type="entry name" value="HTH_ARAC_FAMILY_1"/>
    <property type="match status" value="1"/>
</dbReference>
<dbReference type="SUPFAM" id="SSF46689">
    <property type="entry name" value="Homeodomain-like"/>
    <property type="match status" value="2"/>
</dbReference>
<evidence type="ECO:0000313" key="6">
    <source>
        <dbReference type="Proteomes" id="UP001501676"/>
    </source>
</evidence>
<evidence type="ECO:0000256" key="3">
    <source>
        <dbReference type="ARBA" id="ARBA00023163"/>
    </source>
</evidence>
<dbReference type="CDD" id="cd03137">
    <property type="entry name" value="GATase1_AraC_1"/>
    <property type="match status" value="1"/>
</dbReference>
<dbReference type="InterPro" id="IPR029062">
    <property type="entry name" value="Class_I_gatase-like"/>
</dbReference>
<dbReference type="PROSITE" id="PS01124">
    <property type="entry name" value="HTH_ARAC_FAMILY_2"/>
    <property type="match status" value="1"/>
</dbReference>
<dbReference type="Proteomes" id="UP001501676">
    <property type="component" value="Unassembled WGS sequence"/>
</dbReference>
<keyword evidence="1" id="KW-0805">Transcription regulation</keyword>
<name>A0ABP6SQZ5_9ACTN</name>
<dbReference type="Gene3D" id="3.40.50.880">
    <property type="match status" value="1"/>
</dbReference>
<comment type="caution">
    <text evidence="5">The sequence shown here is derived from an EMBL/GenBank/DDBJ whole genome shotgun (WGS) entry which is preliminary data.</text>
</comment>
<sequence>MAPPYEWTGSPELRTAGRRFASVPEADVERVAALVNDWAAPHAPVLLGSGAPVAYGPVTVERDALLIDGEPAPWAAVREPVGTDDTLSLFTTGRKPVRLRGRDAPHERTLLELIREQRRGESAVGVQRPSTGRLPLRTAHSASAYAGQVPRTRLRRVAVLVLEGAKPLDVGIPAQVFTTRASMPYEVRVCGVAPGLVTGGDGLSYHVADGLDALAWADIVFVPGYRVPDRTAPPPAVVDALIAAGDRGARLAAISTGAFALAATGLLDGRRATTHWHYTRALAAQYPLVRVDENVLFVDEGSVLTSAGAASGIDLCLHILRADLGVAVSNHAARRLVAAPYRSGGQAQYVPRSVPEPLGEQFAATREWALRHLGEPLTLDALARHAAVSPRTFSRRFVEDTGYTPMQWVMRARVDLARELLERSERSVEQIAADVGLGTGANLRLHFQRILGTTPSEYRRTFSRGE</sequence>
<feature type="domain" description="HTH araC/xylS-type" evidence="4">
    <location>
        <begin position="363"/>
        <end position="461"/>
    </location>
</feature>
<evidence type="ECO:0000259" key="4">
    <source>
        <dbReference type="PROSITE" id="PS01124"/>
    </source>
</evidence>
<dbReference type="InterPro" id="IPR002818">
    <property type="entry name" value="DJ-1/PfpI"/>
</dbReference>